<dbReference type="eggNOG" id="ENOG50333R0">
    <property type="taxonomic scope" value="Bacteria"/>
</dbReference>
<proteinExistence type="predicted"/>
<name>A0A068NZ85_FIMGI</name>
<dbReference type="RefSeq" id="WP_025228004.1">
    <property type="nucleotide sequence ID" value="NZ_CP007139.1"/>
</dbReference>
<evidence type="ECO:0000313" key="2">
    <source>
        <dbReference type="Proteomes" id="UP000027982"/>
    </source>
</evidence>
<reference evidence="1 2" key="1">
    <citation type="journal article" date="2014" name="PLoS ONE">
        <title>The first complete genome sequence of the class fimbriimonadia in the phylum armatimonadetes.</title>
        <authorList>
            <person name="Hu Z.Y."/>
            <person name="Wang Y.Z."/>
            <person name="Im W.T."/>
            <person name="Wang S.Y."/>
            <person name="Zhao G.P."/>
            <person name="Zheng H.J."/>
            <person name="Quan Z.X."/>
        </authorList>
    </citation>
    <scope>NUCLEOTIDE SEQUENCE [LARGE SCALE GENOMIC DNA]</scope>
    <source>
        <strain evidence="1">Gsoil 348</strain>
    </source>
</reference>
<dbReference type="KEGG" id="fgi:OP10G_4766"/>
<sequence>MEDVAASADFKLGRHEPGAGMVAHRYANVYHREKGRLVIAPKRDQIGLFLALARQIDGPFRFVYVLLGPFGRYAEGRYELSVRLDHESLELLLDQFRLFFQGDARHHVFIGNDSPEPLLFYDQHDLIYAYGPAERYVPLLESQGLTPGVPEMPSPHSHHIRPEFDVVAEELLSGRDWKTGPLLESD</sequence>
<dbReference type="Proteomes" id="UP000027982">
    <property type="component" value="Chromosome"/>
</dbReference>
<dbReference type="HOGENOM" id="CLU_124899_0_0_0"/>
<dbReference type="EMBL" id="CP007139">
    <property type="protein sequence ID" value="AIE88134.1"/>
    <property type="molecule type" value="Genomic_DNA"/>
</dbReference>
<dbReference type="AlphaFoldDB" id="A0A068NZ85"/>
<protein>
    <submittedName>
        <fullName evidence="1">Uncharacterized protein</fullName>
    </submittedName>
</protein>
<gene>
    <name evidence="1" type="ORF">OP10G_4766</name>
</gene>
<dbReference type="OrthoDB" id="7823054at2"/>
<dbReference type="STRING" id="661478.OP10G_4766"/>
<keyword evidence="2" id="KW-1185">Reference proteome</keyword>
<accession>A0A068NZ85</accession>
<organism evidence="1 2">
    <name type="scientific">Fimbriimonas ginsengisoli Gsoil 348</name>
    <dbReference type="NCBI Taxonomy" id="661478"/>
    <lineage>
        <taxon>Bacteria</taxon>
        <taxon>Bacillati</taxon>
        <taxon>Armatimonadota</taxon>
        <taxon>Fimbriimonadia</taxon>
        <taxon>Fimbriimonadales</taxon>
        <taxon>Fimbriimonadaceae</taxon>
        <taxon>Fimbriimonas</taxon>
    </lineage>
</organism>
<evidence type="ECO:0000313" key="1">
    <source>
        <dbReference type="EMBL" id="AIE88134.1"/>
    </source>
</evidence>